<reference evidence="3" key="1">
    <citation type="submission" date="2016-10" db="EMBL/GenBank/DDBJ databases">
        <authorList>
            <person name="Varghese N."/>
            <person name="Submissions S."/>
        </authorList>
    </citation>
    <scope>NUCLEOTIDE SEQUENCE [LARGE SCALE GENOMIC DNA]</scope>
    <source>
        <strain evidence="3">LMG 26031</strain>
    </source>
</reference>
<feature type="transmembrane region" description="Helical" evidence="1">
    <location>
        <begin position="45"/>
        <end position="63"/>
    </location>
</feature>
<organism evidence="2 3">
    <name type="scientific">Paraburkholderia diazotrophica</name>
    <dbReference type="NCBI Taxonomy" id="667676"/>
    <lineage>
        <taxon>Bacteria</taxon>
        <taxon>Pseudomonadati</taxon>
        <taxon>Pseudomonadota</taxon>
        <taxon>Betaproteobacteria</taxon>
        <taxon>Burkholderiales</taxon>
        <taxon>Burkholderiaceae</taxon>
        <taxon>Paraburkholderia</taxon>
    </lineage>
</organism>
<keyword evidence="1" id="KW-1133">Transmembrane helix</keyword>
<evidence type="ECO:0000313" key="3">
    <source>
        <dbReference type="Proteomes" id="UP000198866"/>
    </source>
</evidence>
<dbReference type="AlphaFoldDB" id="A0A1H7DM04"/>
<proteinExistence type="predicted"/>
<dbReference type="STRING" id="667676.SAMN05192539_103164"/>
<gene>
    <name evidence="2" type="ORF">SAMN05192539_103164</name>
</gene>
<feature type="transmembrane region" description="Helical" evidence="1">
    <location>
        <begin position="69"/>
        <end position="85"/>
    </location>
</feature>
<accession>A0A1H7DM04</accession>
<name>A0A1H7DM04_9BURK</name>
<keyword evidence="1" id="KW-0472">Membrane</keyword>
<keyword evidence="3" id="KW-1185">Reference proteome</keyword>
<dbReference type="Proteomes" id="UP000198866">
    <property type="component" value="Unassembled WGS sequence"/>
</dbReference>
<feature type="transmembrane region" description="Helical" evidence="1">
    <location>
        <begin position="20"/>
        <end position="38"/>
    </location>
</feature>
<sequence>MRAANWLTLSYVKFMALPFFARRAIIFVVSLALWWFAAMLASMHVNNNLCVVLLLTGAAGAIWSSELWRMWKVFAIVVAVCLAIMK</sequence>
<dbReference type="EMBL" id="FNYE01000031">
    <property type="protein sequence ID" value="SEK02414.1"/>
    <property type="molecule type" value="Genomic_DNA"/>
</dbReference>
<dbReference type="RefSeq" id="WP_090871660.1">
    <property type="nucleotide sequence ID" value="NZ_FNYE01000031.1"/>
</dbReference>
<protein>
    <submittedName>
        <fullName evidence="2">Uncharacterized protein</fullName>
    </submittedName>
</protein>
<evidence type="ECO:0000256" key="1">
    <source>
        <dbReference type="SAM" id="Phobius"/>
    </source>
</evidence>
<dbReference type="OrthoDB" id="9110447at2"/>
<keyword evidence="1" id="KW-0812">Transmembrane</keyword>
<evidence type="ECO:0000313" key="2">
    <source>
        <dbReference type="EMBL" id="SEK02414.1"/>
    </source>
</evidence>